<dbReference type="RefSeq" id="WP_006522761.1">
    <property type="nucleotide sequence ID" value="NC_021184.1"/>
</dbReference>
<dbReference type="Proteomes" id="UP000013520">
    <property type="component" value="Chromosome"/>
</dbReference>
<dbReference type="InterPro" id="IPR025503">
    <property type="entry name" value="DUF4391"/>
</dbReference>
<name>R4KH37_9FIRM</name>
<organism evidence="1 2">
    <name type="scientific">Desulfoscipio gibsoniae DSM 7213</name>
    <dbReference type="NCBI Taxonomy" id="767817"/>
    <lineage>
        <taxon>Bacteria</taxon>
        <taxon>Bacillati</taxon>
        <taxon>Bacillota</taxon>
        <taxon>Clostridia</taxon>
        <taxon>Eubacteriales</taxon>
        <taxon>Desulfallaceae</taxon>
        <taxon>Desulfoscipio</taxon>
    </lineage>
</organism>
<evidence type="ECO:0008006" key="3">
    <source>
        <dbReference type="Google" id="ProtNLM"/>
    </source>
</evidence>
<evidence type="ECO:0000313" key="2">
    <source>
        <dbReference type="Proteomes" id="UP000013520"/>
    </source>
</evidence>
<reference evidence="1 2" key="1">
    <citation type="submission" date="2012-01" db="EMBL/GenBank/DDBJ databases">
        <title>Complete sequence of Desulfotomaculum gibsoniae DSM 7213.</title>
        <authorList>
            <consortium name="US DOE Joint Genome Institute"/>
            <person name="Lucas S."/>
            <person name="Han J."/>
            <person name="Lapidus A."/>
            <person name="Cheng J.-F."/>
            <person name="Goodwin L."/>
            <person name="Pitluck S."/>
            <person name="Peters L."/>
            <person name="Ovchinnikova G."/>
            <person name="Teshima H."/>
            <person name="Detter J.C."/>
            <person name="Han C."/>
            <person name="Tapia R."/>
            <person name="Land M."/>
            <person name="Hauser L."/>
            <person name="Kyrpides N."/>
            <person name="Ivanova N."/>
            <person name="Pagani I."/>
            <person name="Parshina S."/>
            <person name="Plugge C."/>
            <person name="Muyzer G."/>
            <person name="Kuever J."/>
            <person name="Ivanova A."/>
            <person name="Nazina T."/>
            <person name="Klenk H.-P."/>
            <person name="Brambilla E."/>
            <person name="Spring S."/>
            <person name="Stams A.F."/>
            <person name="Woyke T."/>
        </authorList>
    </citation>
    <scope>NUCLEOTIDE SEQUENCE [LARGE SCALE GENOMIC DNA]</scope>
    <source>
        <strain evidence="1 2">DSM 7213</strain>
    </source>
</reference>
<dbReference type="STRING" id="767817.Desgi_1479"/>
<dbReference type="eggNOG" id="ENOG502ZB8T">
    <property type="taxonomic scope" value="Bacteria"/>
</dbReference>
<dbReference type="HOGENOM" id="CLU_1145960_0_0_9"/>
<dbReference type="KEGG" id="dgi:Desgi_1479"/>
<protein>
    <recommendedName>
        <fullName evidence="3">DUF4391 domain-containing protein</fullName>
    </recommendedName>
</protein>
<dbReference type="EMBL" id="CP003273">
    <property type="protein sequence ID" value="AGL00967.1"/>
    <property type="molecule type" value="Genomic_DNA"/>
</dbReference>
<proteinExistence type="predicted"/>
<dbReference type="AlphaFoldDB" id="R4KH37"/>
<evidence type="ECO:0000313" key="1">
    <source>
        <dbReference type="EMBL" id="AGL00967.1"/>
    </source>
</evidence>
<keyword evidence="2" id="KW-1185">Reference proteome</keyword>
<dbReference type="OrthoDB" id="1893763at2"/>
<dbReference type="Pfam" id="PF14335">
    <property type="entry name" value="DUF4391"/>
    <property type="match status" value="1"/>
</dbReference>
<accession>R4KH37</accession>
<gene>
    <name evidence="1" type="ORF">Desgi_1479</name>
</gene>
<sequence>MLSIPGKYEINKEFALKTFISADLTPKEKKRFREVVEAVQLSYQIAGEDIPSLVNEEYDCQVILFFSVQLTVLKNAIFIGNIIQRLVKPLCLIRFYDYTNHEIYCFCHKRLNLQDRTQIVIEDTVYSAPASMQFRDEINTLIHEYIEFDRIQNRGNKLDFYLEMMIKTYITSNLNLWSGVRQLLVSRVWYNRPDMLKLYSQLKRVAQLKKEQKSARTVAQNAQINGELKRLYSEFAKYIECV</sequence>